<name>A0ACB8AVG4_9AGAM</name>
<evidence type="ECO:0000313" key="2">
    <source>
        <dbReference type="Proteomes" id="UP000790709"/>
    </source>
</evidence>
<keyword evidence="2" id="KW-1185">Reference proteome</keyword>
<sequence length="263" mass="29042">MVPRYSHENFLNILKLAGSLQTIGSQYGATTGQVALTWLLAQGDDVTLIPGTVKIKFTSDFISAPTEAGRHFVDSGLAWQTKVPQFQRDLLVSSAIKEGAADSPPSLARIIAQRRFSHFVALHAALLNQLPGIALPPLPEKQYAGQFSADFVEARRGDLKRYIGRVVRHPIARYAEVITSFLGCENDSEWTRLIPQHLSMLVAGPSFFAHVLHPAFNIDVDEAMESADWFNNYTWGVRKSVHGLRSAFGWVSGSETRSGSKTY</sequence>
<protein>
    <submittedName>
        <fullName evidence="1">Uncharacterized protein</fullName>
    </submittedName>
</protein>
<accession>A0ACB8AVG4</accession>
<gene>
    <name evidence="1" type="ORF">BV22DRAFT_1135473</name>
</gene>
<organism evidence="1 2">
    <name type="scientific">Leucogyrophana mollusca</name>
    <dbReference type="NCBI Taxonomy" id="85980"/>
    <lineage>
        <taxon>Eukaryota</taxon>
        <taxon>Fungi</taxon>
        <taxon>Dikarya</taxon>
        <taxon>Basidiomycota</taxon>
        <taxon>Agaricomycotina</taxon>
        <taxon>Agaricomycetes</taxon>
        <taxon>Agaricomycetidae</taxon>
        <taxon>Boletales</taxon>
        <taxon>Boletales incertae sedis</taxon>
        <taxon>Leucogyrophana</taxon>
    </lineage>
</organism>
<dbReference type="Proteomes" id="UP000790709">
    <property type="component" value="Unassembled WGS sequence"/>
</dbReference>
<dbReference type="EMBL" id="MU267100">
    <property type="protein sequence ID" value="KAH7917365.1"/>
    <property type="molecule type" value="Genomic_DNA"/>
</dbReference>
<comment type="caution">
    <text evidence="1">The sequence shown here is derived from an EMBL/GenBank/DDBJ whole genome shotgun (WGS) entry which is preliminary data.</text>
</comment>
<evidence type="ECO:0000313" key="1">
    <source>
        <dbReference type="EMBL" id="KAH7917365.1"/>
    </source>
</evidence>
<proteinExistence type="predicted"/>
<reference evidence="1" key="1">
    <citation type="journal article" date="2021" name="New Phytol.">
        <title>Evolutionary innovations through gain and loss of genes in the ectomycorrhizal Boletales.</title>
        <authorList>
            <person name="Wu G."/>
            <person name="Miyauchi S."/>
            <person name="Morin E."/>
            <person name="Kuo A."/>
            <person name="Drula E."/>
            <person name="Varga T."/>
            <person name="Kohler A."/>
            <person name="Feng B."/>
            <person name="Cao Y."/>
            <person name="Lipzen A."/>
            <person name="Daum C."/>
            <person name="Hundley H."/>
            <person name="Pangilinan J."/>
            <person name="Johnson J."/>
            <person name="Barry K."/>
            <person name="LaButti K."/>
            <person name="Ng V."/>
            <person name="Ahrendt S."/>
            <person name="Min B."/>
            <person name="Choi I.G."/>
            <person name="Park H."/>
            <person name="Plett J.M."/>
            <person name="Magnuson J."/>
            <person name="Spatafora J.W."/>
            <person name="Nagy L.G."/>
            <person name="Henrissat B."/>
            <person name="Grigoriev I.V."/>
            <person name="Yang Z.L."/>
            <person name="Xu J."/>
            <person name="Martin F.M."/>
        </authorList>
    </citation>
    <scope>NUCLEOTIDE SEQUENCE</scope>
    <source>
        <strain evidence="1">KUC20120723A-06</strain>
    </source>
</reference>